<dbReference type="OrthoDB" id="1924787at2759"/>
<feature type="signal peptide" evidence="11">
    <location>
        <begin position="1"/>
        <end position="20"/>
    </location>
</feature>
<reference evidence="14" key="1">
    <citation type="journal article" date="2019" name="Nat. Commun.">
        <title>The genome of broomcorn millet.</title>
        <authorList>
            <person name="Zou C."/>
            <person name="Miki D."/>
            <person name="Li D."/>
            <person name="Tang Q."/>
            <person name="Xiao L."/>
            <person name="Rajput S."/>
            <person name="Deng P."/>
            <person name="Jia W."/>
            <person name="Huang R."/>
            <person name="Zhang M."/>
            <person name="Sun Y."/>
            <person name="Hu J."/>
            <person name="Fu X."/>
            <person name="Schnable P.S."/>
            <person name="Li F."/>
            <person name="Zhang H."/>
            <person name="Feng B."/>
            <person name="Zhu X."/>
            <person name="Liu R."/>
            <person name="Schnable J.C."/>
            <person name="Zhu J.-K."/>
            <person name="Zhang H."/>
        </authorList>
    </citation>
    <scope>NUCLEOTIDE SEQUENCE [LARGE SCALE GENOMIC DNA]</scope>
</reference>
<evidence type="ECO:0000256" key="5">
    <source>
        <dbReference type="ARBA" id="ARBA00022801"/>
    </source>
</evidence>
<keyword evidence="14" id="KW-1185">Reference proteome</keyword>
<keyword evidence="6" id="KW-0067">ATP-binding</keyword>
<dbReference type="InterPro" id="IPR005747">
    <property type="entry name" value="MutS2"/>
</dbReference>
<dbReference type="AlphaFoldDB" id="A0A3L6Q9T4"/>
<evidence type="ECO:0000256" key="1">
    <source>
        <dbReference type="ARBA" id="ARBA00022722"/>
    </source>
</evidence>
<dbReference type="InterPro" id="IPR000432">
    <property type="entry name" value="DNA_mismatch_repair_MutS_C"/>
</dbReference>
<dbReference type="InterPro" id="IPR036187">
    <property type="entry name" value="DNA_mismatch_repair_MutS_sf"/>
</dbReference>
<dbReference type="SUPFAM" id="SSF160443">
    <property type="entry name" value="SMR domain-like"/>
    <property type="match status" value="1"/>
</dbReference>
<dbReference type="PANTHER" id="PTHR48466">
    <property type="entry name" value="OS10G0509000 PROTEIN-RELATED"/>
    <property type="match status" value="1"/>
</dbReference>
<dbReference type="Gene3D" id="3.30.1370.110">
    <property type="match status" value="1"/>
</dbReference>
<feature type="domain" description="Smr" evidence="12">
    <location>
        <begin position="730"/>
        <end position="801"/>
    </location>
</feature>
<dbReference type="InterPro" id="IPR002625">
    <property type="entry name" value="Smr_dom"/>
</dbReference>
<sequence>MAATAKLTLLLPTALTSTVSFPTRVVLKPFPPLQRLVVAAAASLSSSQTLSSSTSLETPEARQIRLETESALEWGSVCSRLADFAATAAGRAACVEGRVAVGRSREESERLIEQTAAAVLLSAPLDFGGVEDVSAVVAAATGGRLLAVREICGVGRRAARGVFDRLQSLAQETQDGRYSPLLDVLQGCDFLTELVQQIEFCLDSTLSLVLDRASKKLETIRRERRRNIEMLESLLKDTASKIFQAGGIDSPVVTKRRSRMCVGVKASHKHLVPGGIVLSSSGSGATYFMEPRDAVELNNREVKLSGDERAEELHPLLLEQSLMAEDSTIEASEMPVPLDMWVKKDARIVVISGPNTGGKTATMKTLGLSSLMSKAGIFFPAKGRPRIPWFDQVLADIGDHQIGSGTDPSEGVALSTSILKFLASKVNLAIVTTHYADLSRLQSVDSRFENAAMEFCLETLQPTYRILWGSTGNSNALSIAKSIGFDQKVLDRAQEWVEKLLPDKQKERQGLLYDSLVNEKNLLESQANEAASVLSQVEGLYSEIRLEADDLESRVAALRTTETQKVQQELKVVKSQMDTIIKNFEVQLKNSKLEQYNSLMRKAEAATASVVAAHQPNEITFNDDENQSLFVPQIGDKVYIQGLGGGTMATVIETLGEDGSCIVQYGKIKVQVKRSKMKLVQRGTNDAATSSSVKPKGRTPKQRSAAAEANQSQDGSVSFGPVVQTSKNTVDLRGKRVNEASYELQMAIDACRPYQVLFVVHGMGTGAVKDCAIDVLRNHPRVAKFEDESPLNYGCTVAYIQ</sequence>
<dbReference type="GO" id="GO:0030983">
    <property type="term" value="F:mismatched DNA binding"/>
    <property type="evidence" value="ECO:0007669"/>
    <property type="project" value="InterPro"/>
</dbReference>
<dbReference type="InterPro" id="IPR036063">
    <property type="entry name" value="Smr_dom_sf"/>
</dbReference>
<dbReference type="SMART" id="SM00534">
    <property type="entry name" value="MUTSac"/>
    <property type="match status" value="1"/>
</dbReference>
<dbReference type="GO" id="GO:0006298">
    <property type="term" value="P:mismatch repair"/>
    <property type="evidence" value="ECO:0007669"/>
    <property type="project" value="InterPro"/>
</dbReference>
<dbReference type="EMBL" id="PQIB02000013">
    <property type="protein sequence ID" value="RLM74951.1"/>
    <property type="molecule type" value="Genomic_DNA"/>
</dbReference>
<name>A0A3L6Q9T4_PANMI</name>
<dbReference type="SUPFAM" id="SSF52540">
    <property type="entry name" value="P-loop containing nucleoside triphosphate hydrolases"/>
    <property type="match status" value="1"/>
</dbReference>
<dbReference type="GO" id="GO:0004519">
    <property type="term" value="F:endonuclease activity"/>
    <property type="evidence" value="ECO:0007669"/>
    <property type="project" value="UniProtKB-KW"/>
</dbReference>
<keyword evidence="7" id="KW-0694">RNA-binding</keyword>
<keyword evidence="4" id="KW-0255">Endonuclease</keyword>
<evidence type="ECO:0000256" key="4">
    <source>
        <dbReference type="ARBA" id="ARBA00022759"/>
    </source>
</evidence>
<dbReference type="GO" id="GO:0140664">
    <property type="term" value="F:ATP-dependent DNA damage sensor activity"/>
    <property type="evidence" value="ECO:0007669"/>
    <property type="project" value="InterPro"/>
</dbReference>
<feature type="coiled-coil region" evidence="9">
    <location>
        <begin position="534"/>
        <end position="561"/>
    </location>
</feature>
<keyword evidence="9" id="KW-0175">Coiled coil</keyword>
<dbReference type="GO" id="GO:0045910">
    <property type="term" value="P:negative regulation of DNA recombination"/>
    <property type="evidence" value="ECO:0007669"/>
    <property type="project" value="InterPro"/>
</dbReference>
<keyword evidence="11" id="KW-0732">Signal</keyword>
<dbReference type="PIRSF" id="PIRSF005814">
    <property type="entry name" value="MutS_YshD"/>
    <property type="match status" value="1"/>
</dbReference>
<dbReference type="STRING" id="4540.A0A3L6Q9T4"/>
<dbReference type="Pfam" id="PF01713">
    <property type="entry name" value="Smr"/>
    <property type="match status" value="1"/>
</dbReference>
<keyword evidence="8" id="KW-0238">DNA-binding</keyword>
<feature type="chain" id="PRO_5018184095" description="Smr domain-containing protein" evidence="11">
    <location>
        <begin position="21"/>
        <end position="801"/>
    </location>
</feature>
<comment type="caution">
    <text evidence="13">The sequence shown here is derived from an EMBL/GenBank/DDBJ whole genome shotgun (WGS) entry which is preliminary data.</text>
</comment>
<evidence type="ECO:0000256" key="7">
    <source>
        <dbReference type="ARBA" id="ARBA00022884"/>
    </source>
</evidence>
<keyword evidence="2" id="KW-0699">rRNA-binding</keyword>
<dbReference type="GO" id="GO:0005524">
    <property type="term" value="F:ATP binding"/>
    <property type="evidence" value="ECO:0007669"/>
    <property type="project" value="UniProtKB-KW"/>
</dbReference>
<evidence type="ECO:0000313" key="13">
    <source>
        <dbReference type="EMBL" id="RLM74951.1"/>
    </source>
</evidence>
<keyword evidence="3" id="KW-0547">Nucleotide-binding</keyword>
<evidence type="ECO:0000256" key="8">
    <source>
        <dbReference type="ARBA" id="ARBA00023125"/>
    </source>
</evidence>
<dbReference type="Proteomes" id="UP000275267">
    <property type="component" value="Unassembled WGS sequence"/>
</dbReference>
<organism evidence="13 14">
    <name type="scientific">Panicum miliaceum</name>
    <name type="common">Proso millet</name>
    <name type="synonym">Broomcorn millet</name>
    <dbReference type="NCBI Taxonomy" id="4540"/>
    <lineage>
        <taxon>Eukaryota</taxon>
        <taxon>Viridiplantae</taxon>
        <taxon>Streptophyta</taxon>
        <taxon>Embryophyta</taxon>
        <taxon>Tracheophyta</taxon>
        <taxon>Spermatophyta</taxon>
        <taxon>Magnoliopsida</taxon>
        <taxon>Liliopsida</taxon>
        <taxon>Poales</taxon>
        <taxon>Poaceae</taxon>
        <taxon>PACMAD clade</taxon>
        <taxon>Panicoideae</taxon>
        <taxon>Panicodae</taxon>
        <taxon>Paniceae</taxon>
        <taxon>Panicinae</taxon>
        <taxon>Panicum</taxon>
        <taxon>Panicum sect. Panicum</taxon>
    </lineage>
</organism>
<evidence type="ECO:0000256" key="11">
    <source>
        <dbReference type="SAM" id="SignalP"/>
    </source>
</evidence>
<evidence type="ECO:0000256" key="3">
    <source>
        <dbReference type="ARBA" id="ARBA00022741"/>
    </source>
</evidence>
<evidence type="ECO:0000256" key="10">
    <source>
        <dbReference type="SAM" id="MobiDB-lite"/>
    </source>
</evidence>
<dbReference type="Pfam" id="PF00488">
    <property type="entry name" value="MutS_V"/>
    <property type="match status" value="1"/>
</dbReference>
<dbReference type="SMART" id="SM00463">
    <property type="entry name" value="SMR"/>
    <property type="match status" value="1"/>
</dbReference>
<evidence type="ECO:0000313" key="14">
    <source>
        <dbReference type="Proteomes" id="UP000275267"/>
    </source>
</evidence>
<dbReference type="GO" id="GO:0019843">
    <property type="term" value="F:rRNA binding"/>
    <property type="evidence" value="ECO:0007669"/>
    <property type="project" value="UniProtKB-KW"/>
</dbReference>
<protein>
    <recommendedName>
        <fullName evidence="12">Smr domain-containing protein</fullName>
    </recommendedName>
</protein>
<feature type="region of interest" description="Disordered" evidence="10">
    <location>
        <begin position="679"/>
        <end position="720"/>
    </location>
</feature>
<feature type="compositionally biased region" description="Polar residues" evidence="10">
    <location>
        <begin position="682"/>
        <end position="693"/>
    </location>
</feature>
<evidence type="ECO:0000256" key="2">
    <source>
        <dbReference type="ARBA" id="ARBA00022730"/>
    </source>
</evidence>
<dbReference type="GO" id="GO:0016887">
    <property type="term" value="F:ATP hydrolysis activity"/>
    <property type="evidence" value="ECO:0007669"/>
    <property type="project" value="InterPro"/>
</dbReference>
<proteinExistence type="predicted"/>
<evidence type="ECO:0000256" key="9">
    <source>
        <dbReference type="SAM" id="Coils"/>
    </source>
</evidence>
<keyword evidence="5" id="KW-0378">Hydrolase</keyword>
<keyword evidence="1" id="KW-0540">Nuclease</keyword>
<evidence type="ECO:0000259" key="12">
    <source>
        <dbReference type="PROSITE" id="PS50828"/>
    </source>
</evidence>
<dbReference type="Gene3D" id="3.40.50.300">
    <property type="entry name" value="P-loop containing nucleotide triphosphate hydrolases"/>
    <property type="match status" value="2"/>
</dbReference>
<dbReference type="SUPFAM" id="SSF48334">
    <property type="entry name" value="DNA repair protein MutS, domain III"/>
    <property type="match status" value="1"/>
</dbReference>
<dbReference type="FunFam" id="3.30.1370.110:FF:000004">
    <property type="entry name" value="Endonuclease MutS2"/>
    <property type="match status" value="1"/>
</dbReference>
<dbReference type="PROSITE" id="PS50828">
    <property type="entry name" value="SMR"/>
    <property type="match status" value="1"/>
</dbReference>
<evidence type="ECO:0000256" key="6">
    <source>
        <dbReference type="ARBA" id="ARBA00022840"/>
    </source>
</evidence>
<accession>A0A3L6Q9T4</accession>
<dbReference type="PANTHER" id="PTHR48466:SF1">
    <property type="entry name" value="SMR DOMAIN-CONTAINING PROTEIN"/>
    <property type="match status" value="1"/>
</dbReference>
<dbReference type="InterPro" id="IPR045076">
    <property type="entry name" value="MutS"/>
</dbReference>
<gene>
    <name evidence="13" type="ORF">C2845_PM15G26260</name>
</gene>
<dbReference type="InterPro" id="IPR027417">
    <property type="entry name" value="P-loop_NTPase"/>
</dbReference>